<dbReference type="PANTHER" id="PTHR33064:SF37">
    <property type="entry name" value="RIBONUCLEASE H"/>
    <property type="match status" value="1"/>
</dbReference>
<dbReference type="AlphaFoldDB" id="A0A024TE24"/>
<dbReference type="RefSeq" id="XP_008879716.1">
    <property type="nucleotide sequence ID" value="XM_008881494.1"/>
</dbReference>
<reference evidence="1" key="1">
    <citation type="submission" date="2013-12" db="EMBL/GenBank/DDBJ databases">
        <title>The Genome Sequence of Aphanomyces invadans NJM9701.</title>
        <authorList>
            <consortium name="The Broad Institute Genomics Platform"/>
            <person name="Russ C."/>
            <person name="Tyler B."/>
            <person name="van West P."/>
            <person name="Dieguez-Uribeondo J."/>
            <person name="Young S.K."/>
            <person name="Zeng Q."/>
            <person name="Gargeya S."/>
            <person name="Fitzgerald M."/>
            <person name="Abouelleil A."/>
            <person name="Alvarado L."/>
            <person name="Chapman S.B."/>
            <person name="Gainer-Dewar J."/>
            <person name="Goldberg J."/>
            <person name="Griggs A."/>
            <person name="Gujja S."/>
            <person name="Hansen M."/>
            <person name="Howarth C."/>
            <person name="Imamovic A."/>
            <person name="Ireland A."/>
            <person name="Larimer J."/>
            <person name="McCowan C."/>
            <person name="Murphy C."/>
            <person name="Pearson M."/>
            <person name="Poon T.W."/>
            <person name="Priest M."/>
            <person name="Roberts A."/>
            <person name="Saif S."/>
            <person name="Shea T."/>
            <person name="Sykes S."/>
            <person name="Wortman J."/>
            <person name="Nusbaum C."/>
            <person name="Birren B."/>
        </authorList>
    </citation>
    <scope>NUCLEOTIDE SEQUENCE [LARGE SCALE GENOMIC DNA]</scope>
    <source>
        <strain evidence="1">NJM9701</strain>
    </source>
</reference>
<dbReference type="Gene3D" id="3.10.10.10">
    <property type="entry name" value="HIV Type 1 Reverse Transcriptase, subunit A, domain 1"/>
    <property type="match status" value="1"/>
</dbReference>
<dbReference type="EMBL" id="KI914008">
    <property type="protein sequence ID" value="ETV91597.1"/>
    <property type="molecule type" value="Genomic_DNA"/>
</dbReference>
<dbReference type="InterPro" id="IPR043502">
    <property type="entry name" value="DNA/RNA_pol_sf"/>
</dbReference>
<dbReference type="GeneID" id="20090897"/>
<protein>
    <submittedName>
        <fullName evidence="1">Uncharacterized protein</fullName>
    </submittedName>
</protein>
<proteinExistence type="predicted"/>
<gene>
    <name evidence="1" type="ORF">H310_13847</name>
</gene>
<dbReference type="PANTHER" id="PTHR33064">
    <property type="entry name" value="POL PROTEIN"/>
    <property type="match status" value="1"/>
</dbReference>
<organism evidence="1">
    <name type="scientific">Aphanomyces invadans</name>
    <dbReference type="NCBI Taxonomy" id="157072"/>
    <lineage>
        <taxon>Eukaryota</taxon>
        <taxon>Sar</taxon>
        <taxon>Stramenopiles</taxon>
        <taxon>Oomycota</taxon>
        <taxon>Saprolegniomycetes</taxon>
        <taxon>Saprolegniales</taxon>
        <taxon>Verrucalvaceae</taxon>
        <taxon>Aphanomyces</taxon>
    </lineage>
</organism>
<dbReference type="OrthoDB" id="76385at2759"/>
<dbReference type="SUPFAM" id="SSF56672">
    <property type="entry name" value="DNA/RNA polymerases"/>
    <property type="match status" value="1"/>
</dbReference>
<dbReference type="VEuPathDB" id="FungiDB:H310_13847"/>
<sequence>MKRDKVFGILMAKVAEAETRGLAPRHLERLEILLPKHVDLFREDLGDHALVQVYPLKVRIKPNSVPVKCGMRRYSPAHVEYMREHVAALRANSMVYLNNRSTWAAAPRIVPKKEAGALRMTIDSRPMNACTEPMPNLDSAMVCLVGVTVYFTLDCTEGEELLHDSVWCVHPDPVIDGSD</sequence>
<accession>A0A024TE24</accession>
<dbReference type="InterPro" id="IPR051320">
    <property type="entry name" value="Viral_Replic_Matur_Polypro"/>
</dbReference>
<evidence type="ECO:0000313" key="1">
    <source>
        <dbReference type="EMBL" id="ETV91597.1"/>
    </source>
</evidence>
<dbReference type="STRING" id="157072.A0A024TE24"/>
<name>A0A024TE24_9STRA</name>